<evidence type="ECO:0008006" key="3">
    <source>
        <dbReference type="Google" id="ProtNLM"/>
    </source>
</evidence>
<dbReference type="Proteomes" id="UP000033580">
    <property type="component" value="Unassembled WGS sequence"/>
</dbReference>
<reference evidence="1 2" key="1">
    <citation type="submission" date="2015-01" db="EMBL/GenBank/DDBJ databases">
        <title>Genome Sequencing of Rickettsiales.</title>
        <authorList>
            <person name="Daugherty S.C."/>
            <person name="Su Q."/>
            <person name="Abolude K."/>
            <person name="Beier-Sexton M."/>
            <person name="Carlyon J.A."/>
            <person name="Carter R."/>
            <person name="Day N.P."/>
            <person name="Dumler S.J."/>
            <person name="Dyachenko V."/>
            <person name="Godinez A."/>
            <person name="Kurtti T.J."/>
            <person name="Lichay M."/>
            <person name="Mullins K.E."/>
            <person name="Ott S."/>
            <person name="Pappas-Brown V."/>
            <person name="Paris D.H."/>
            <person name="Patel P."/>
            <person name="Richards A.L."/>
            <person name="Sadzewicz L."/>
            <person name="Sears K."/>
            <person name="Seidman D."/>
            <person name="Sengamalay N."/>
            <person name="Stenos J."/>
            <person name="Tallon L.J."/>
            <person name="Vincent G."/>
            <person name="Fraser C.M."/>
            <person name="Munderloh U."/>
            <person name="Dunning-Hotopp J.C."/>
        </authorList>
    </citation>
    <scope>NUCLEOTIDE SEQUENCE [LARGE SCALE GENOMIC DNA]</scope>
    <source>
        <strain evidence="1 2">UT144</strain>
    </source>
</reference>
<comment type="caution">
    <text evidence="1">The sequence shown here is derived from an EMBL/GenBank/DDBJ whole genome shotgun (WGS) entry which is preliminary data.</text>
</comment>
<proteinExistence type="predicted"/>
<sequence>MIEKDGHILEYLPPYSHDLNSIEKNGFKLNQEE</sequence>
<gene>
    <name evidence="1" type="ORF">OTUT144_0388</name>
</gene>
<dbReference type="EMBL" id="LAOR01000016">
    <property type="protein sequence ID" value="KJW07562.1"/>
    <property type="molecule type" value="Genomic_DNA"/>
</dbReference>
<dbReference type="AlphaFoldDB" id="A0A0F3RMZ6"/>
<protein>
    <recommendedName>
        <fullName evidence="3">Transposase</fullName>
    </recommendedName>
</protein>
<accession>A0A0F3RMZ6</accession>
<organism evidence="1 2">
    <name type="scientific">Orientia tsutsugamushi str. UT144</name>
    <dbReference type="NCBI Taxonomy" id="1441384"/>
    <lineage>
        <taxon>Bacteria</taxon>
        <taxon>Pseudomonadati</taxon>
        <taxon>Pseudomonadota</taxon>
        <taxon>Alphaproteobacteria</taxon>
        <taxon>Rickettsiales</taxon>
        <taxon>Rickettsiaceae</taxon>
        <taxon>Rickettsieae</taxon>
        <taxon>Orientia</taxon>
    </lineage>
</organism>
<name>A0A0F3RMZ6_ORITS</name>
<evidence type="ECO:0000313" key="1">
    <source>
        <dbReference type="EMBL" id="KJW07562.1"/>
    </source>
</evidence>
<evidence type="ECO:0000313" key="2">
    <source>
        <dbReference type="Proteomes" id="UP000033580"/>
    </source>
</evidence>
<dbReference type="PATRIC" id="fig|1441384.3.peg.720"/>